<protein>
    <recommendedName>
        <fullName evidence="4">PH (Pleckstrin Homology) domain-containing protein</fullName>
    </recommendedName>
</protein>
<comment type="caution">
    <text evidence="2">The sequence shown here is derived from an EMBL/GenBank/DDBJ whole genome shotgun (WGS) entry which is preliminary data.</text>
</comment>
<gene>
    <name evidence="2" type="ORF">K1X13_16310</name>
</gene>
<evidence type="ECO:0008006" key="4">
    <source>
        <dbReference type="Google" id="ProtNLM"/>
    </source>
</evidence>
<dbReference type="RefSeq" id="WP_221026204.1">
    <property type="nucleotide sequence ID" value="NZ_JAIEZQ010000003.1"/>
</dbReference>
<keyword evidence="1" id="KW-0812">Transmembrane</keyword>
<evidence type="ECO:0000256" key="1">
    <source>
        <dbReference type="SAM" id="Phobius"/>
    </source>
</evidence>
<feature type="transmembrane region" description="Helical" evidence="1">
    <location>
        <begin position="23"/>
        <end position="41"/>
    </location>
</feature>
<keyword evidence="1" id="KW-0472">Membrane</keyword>
<evidence type="ECO:0000313" key="2">
    <source>
        <dbReference type="EMBL" id="MBY9076398.1"/>
    </source>
</evidence>
<organism evidence="2 3">
    <name type="scientific">Nocardioides jiangsuensis</name>
    <dbReference type="NCBI Taxonomy" id="2866161"/>
    <lineage>
        <taxon>Bacteria</taxon>
        <taxon>Bacillati</taxon>
        <taxon>Actinomycetota</taxon>
        <taxon>Actinomycetes</taxon>
        <taxon>Propionibacteriales</taxon>
        <taxon>Nocardioidaceae</taxon>
        <taxon>Nocardioides</taxon>
    </lineage>
</organism>
<name>A0ABS7RMW6_9ACTN</name>
<keyword evidence="1" id="KW-1133">Transmembrane helix</keyword>
<proteinExistence type="predicted"/>
<sequence length="218" mass="23741">MTAGPETAGAAPVERFRPTSGRLVGWTGIAIAAGLVVFLALNVHTMAGLRIGLGLVFFAVLVWATQLRPRAAASPHALHLRNSFRDTTIPLLLIDDAVVRRTLNVWVGDERFICIGIGQPLRAMVKVKTRGPSALLGFDRIESYTESSTPPMPDQSAMSYQSFVESRIAVLVEEAKRTHLRRHGGTAPAHLRPRHEWAWPELVALAVTGAAFLGSFFL</sequence>
<dbReference type="EMBL" id="JAIEZQ010000003">
    <property type="protein sequence ID" value="MBY9076398.1"/>
    <property type="molecule type" value="Genomic_DNA"/>
</dbReference>
<keyword evidence="3" id="KW-1185">Reference proteome</keyword>
<evidence type="ECO:0000313" key="3">
    <source>
        <dbReference type="Proteomes" id="UP000754710"/>
    </source>
</evidence>
<feature type="transmembrane region" description="Helical" evidence="1">
    <location>
        <begin position="47"/>
        <end position="64"/>
    </location>
</feature>
<reference evidence="2 3" key="1">
    <citation type="submission" date="2021-08" db="EMBL/GenBank/DDBJ databases">
        <title>Nocardioides bacterium WL0053 sp. nov., isolated from the sediment.</title>
        <authorList>
            <person name="Wang L."/>
            <person name="Zhang D."/>
            <person name="Zhang A."/>
        </authorList>
    </citation>
    <scope>NUCLEOTIDE SEQUENCE [LARGE SCALE GENOMIC DNA]</scope>
    <source>
        <strain evidence="2 3">WL0053</strain>
    </source>
</reference>
<accession>A0ABS7RMW6</accession>
<dbReference type="Proteomes" id="UP000754710">
    <property type="component" value="Unassembled WGS sequence"/>
</dbReference>